<feature type="transmembrane region" description="Helical" evidence="2">
    <location>
        <begin position="199"/>
        <end position="217"/>
    </location>
</feature>
<dbReference type="STRING" id="1408163.A0A0F4Z4P0"/>
<keyword evidence="2" id="KW-0472">Membrane</keyword>
<dbReference type="AlphaFoldDB" id="A0A0F4Z4P0"/>
<dbReference type="EMBL" id="LASV01000046">
    <property type="protein sequence ID" value="KKA24838.1"/>
    <property type="molecule type" value="Genomic_DNA"/>
</dbReference>
<dbReference type="OrthoDB" id="4160690at2759"/>
<accession>A0A0F4Z4P0</accession>
<evidence type="ECO:0000256" key="2">
    <source>
        <dbReference type="SAM" id="Phobius"/>
    </source>
</evidence>
<feature type="region of interest" description="Disordered" evidence="1">
    <location>
        <begin position="129"/>
        <end position="181"/>
    </location>
</feature>
<reference evidence="4 5" key="1">
    <citation type="submission" date="2015-04" db="EMBL/GenBank/DDBJ databases">
        <authorList>
            <person name="Heijne W.H."/>
            <person name="Fedorova N.D."/>
            <person name="Nierman W.C."/>
            <person name="Vollebregt A.W."/>
            <person name="Zhao Z."/>
            <person name="Wu L."/>
            <person name="Kumar M."/>
            <person name="Stam H."/>
            <person name="van den Berg M.A."/>
            <person name="Pel H.J."/>
        </authorList>
    </citation>
    <scope>NUCLEOTIDE SEQUENCE [LARGE SCALE GENOMIC DNA]</scope>
    <source>
        <strain evidence="4 5">CBS 393.64</strain>
    </source>
</reference>
<feature type="chain" id="PRO_5002482370" description="GPI anchored protein" evidence="3">
    <location>
        <begin position="19"/>
        <end position="218"/>
    </location>
</feature>
<comment type="caution">
    <text evidence="4">The sequence shown here is derived from an EMBL/GenBank/DDBJ whole genome shotgun (WGS) entry which is preliminary data.</text>
</comment>
<keyword evidence="5" id="KW-1185">Reference proteome</keyword>
<evidence type="ECO:0000256" key="1">
    <source>
        <dbReference type="SAM" id="MobiDB-lite"/>
    </source>
</evidence>
<keyword evidence="2" id="KW-1133">Transmembrane helix</keyword>
<name>A0A0F4Z4P0_RASE3</name>
<sequence length="218" mass="22272">MHLPYALVVTTLLSLSWALVFPEAVTFQKRQSIQPGTPLYECHANCGMSLTTHLGLILSISTSELIPFTGGVIAISRSPNYCSNSTFISELHACLECALTYNIWQYYGGDVTTAAKNCGDDATPSPSSAVSTAASTATSASPGSSTGGAFAKPTSSASNATSTNASSASDTPAGTAGTASSTAKAQPTTAAAFSSGNCVGWPMSIIIPTLAVFIQLFH</sequence>
<dbReference type="RefSeq" id="XP_013331450.1">
    <property type="nucleotide sequence ID" value="XM_013475996.1"/>
</dbReference>
<evidence type="ECO:0008006" key="6">
    <source>
        <dbReference type="Google" id="ProtNLM"/>
    </source>
</evidence>
<keyword evidence="3" id="KW-0732">Signal</keyword>
<evidence type="ECO:0000313" key="4">
    <source>
        <dbReference type="EMBL" id="KKA24838.1"/>
    </source>
</evidence>
<feature type="signal peptide" evidence="3">
    <location>
        <begin position="1"/>
        <end position="18"/>
    </location>
</feature>
<evidence type="ECO:0000256" key="3">
    <source>
        <dbReference type="SAM" id="SignalP"/>
    </source>
</evidence>
<protein>
    <recommendedName>
        <fullName evidence="6">GPI anchored protein</fullName>
    </recommendedName>
</protein>
<dbReference type="GeneID" id="25313457"/>
<organism evidence="4 5">
    <name type="scientific">Rasamsonia emersonii (strain ATCC 16479 / CBS 393.64 / IMI 116815)</name>
    <dbReference type="NCBI Taxonomy" id="1408163"/>
    <lineage>
        <taxon>Eukaryota</taxon>
        <taxon>Fungi</taxon>
        <taxon>Dikarya</taxon>
        <taxon>Ascomycota</taxon>
        <taxon>Pezizomycotina</taxon>
        <taxon>Eurotiomycetes</taxon>
        <taxon>Eurotiomycetidae</taxon>
        <taxon>Eurotiales</taxon>
        <taxon>Trichocomaceae</taxon>
        <taxon>Rasamsonia</taxon>
    </lineage>
</organism>
<dbReference type="Proteomes" id="UP000053958">
    <property type="component" value="Unassembled WGS sequence"/>
</dbReference>
<gene>
    <name evidence="4" type="ORF">T310_1106</name>
</gene>
<proteinExistence type="predicted"/>
<evidence type="ECO:0000313" key="5">
    <source>
        <dbReference type="Proteomes" id="UP000053958"/>
    </source>
</evidence>
<keyword evidence="2" id="KW-0812">Transmembrane</keyword>